<sequence>MDWARDLGDWPLHRLSRRIACGPHLWHVQEAGRGPLLLLLHGAGASTHSWRALIPVLADTSRVIALDLPGQGFSRAGPRRRPGLAEMTEDIAALCAQEGWQPAAIIGHSAGAVIALSLALRPPAPGASLPAIICINAALGHFEGVAGWLFPLLARFLALNPLTALLFSAGRDHRGRARRLIEGTGSVIDAEGIALYARLIADRAHVEGTLKMMASWRIDPLLAALDRVEAPCLLIAGQNDRAVPPEVSAQAAARIAGAELRLLPGLGHLLHEEAPATACRLILDHLGRRPASPGTSGGAGI</sequence>
<evidence type="ECO:0000259" key="1">
    <source>
        <dbReference type="Pfam" id="PF00561"/>
    </source>
</evidence>
<name>A0ABT9JCF7_9RHOB</name>
<dbReference type="PANTHER" id="PTHR43689">
    <property type="entry name" value="HYDROLASE"/>
    <property type="match status" value="1"/>
</dbReference>
<reference evidence="2 3" key="1">
    <citation type="submission" date="2023-08" db="EMBL/GenBank/DDBJ databases">
        <authorList>
            <person name="Park J.-S."/>
        </authorList>
    </citation>
    <scope>NUCLEOTIDE SEQUENCE [LARGE SCALE GENOMIC DNA]</scope>
    <source>
        <strain evidence="2 3">2205BS29-5</strain>
    </source>
</reference>
<dbReference type="InterPro" id="IPR000639">
    <property type="entry name" value="Epox_hydrolase-like"/>
</dbReference>
<dbReference type="PANTHER" id="PTHR43689:SF8">
    <property type="entry name" value="ALPHA_BETA-HYDROLASES SUPERFAMILY PROTEIN"/>
    <property type="match status" value="1"/>
</dbReference>
<comment type="caution">
    <text evidence="2">The sequence shown here is derived from an EMBL/GenBank/DDBJ whole genome shotgun (WGS) entry which is preliminary data.</text>
</comment>
<accession>A0ABT9JCF7</accession>
<dbReference type="InterPro" id="IPR000073">
    <property type="entry name" value="AB_hydrolase_1"/>
</dbReference>
<dbReference type="NCBIfam" id="TIGR03056">
    <property type="entry name" value="bchO_mg_che_rel"/>
    <property type="match status" value="1"/>
</dbReference>
<dbReference type="RefSeq" id="WP_305963213.1">
    <property type="nucleotide sequence ID" value="NZ_JAVAMQ010000007.1"/>
</dbReference>
<dbReference type="PRINTS" id="PR00412">
    <property type="entry name" value="EPOXHYDRLASE"/>
</dbReference>
<protein>
    <submittedName>
        <fullName evidence="2">Alpha/beta fold hydrolase</fullName>
    </submittedName>
</protein>
<gene>
    <name evidence="2" type="ORF">Q5Y72_09725</name>
</gene>
<dbReference type="GO" id="GO:0016787">
    <property type="term" value="F:hydrolase activity"/>
    <property type="evidence" value="ECO:0007669"/>
    <property type="project" value="UniProtKB-KW"/>
</dbReference>
<evidence type="ECO:0000313" key="2">
    <source>
        <dbReference type="EMBL" id="MDP5307369.1"/>
    </source>
</evidence>
<proteinExistence type="predicted"/>
<dbReference type="Pfam" id="PF00561">
    <property type="entry name" value="Abhydrolase_1"/>
    <property type="match status" value="1"/>
</dbReference>
<dbReference type="SUPFAM" id="SSF53474">
    <property type="entry name" value="alpha/beta-Hydrolases"/>
    <property type="match status" value="1"/>
</dbReference>
<organism evidence="2 3">
    <name type="scientific">Paracoccus spongiarum</name>
    <dbReference type="NCBI Taxonomy" id="3064387"/>
    <lineage>
        <taxon>Bacteria</taxon>
        <taxon>Pseudomonadati</taxon>
        <taxon>Pseudomonadota</taxon>
        <taxon>Alphaproteobacteria</taxon>
        <taxon>Rhodobacterales</taxon>
        <taxon>Paracoccaceae</taxon>
        <taxon>Paracoccus</taxon>
    </lineage>
</organism>
<evidence type="ECO:0000313" key="3">
    <source>
        <dbReference type="Proteomes" id="UP001224997"/>
    </source>
</evidence>
<dbReference type="InterPro" id="IPR017497">
    <property type="entry name" value="BchO"/>
</dbReference>
<dbReference type="Gene3D" id="3.40.50.1820">
    <property type="entry name" value="alpha/beta hydrolase"/>
    <property type="match status" value="1"/>
</dbReference>
<keyword evidence="2" id="KW-0378">Hydrolase</keyword>
<dbReference type="Proteomes" id="UP001224997">
    <property type="component" value="Unassembled WGS sequence"/>
</dbReference>
<feature type="domain" description="AB hydrolase-1" evidence="1">
    <location>
        <begin position="35"/>
        <end position="275"/>
    </location>
</feature>
<dbReference type="EMBL" id="JAVAMQ010000007">
    <property type="protein sequence ID" value="MDP5307369.1"/>
    <property type="molecule type" value="Genomic_DNA"/>
</dbReference>
<dbReference type="InterPro" id="IPR029058">
    <property type="entry name" value="AB_hydrolase_fold"/>
</dbReference>
<dbReference type="PRINTS" id="PR00111">
    <property type="entry name" value="ABHYDROLASE"/>
</dbReference>
<keyword evidence="3" id="KW-1185">Reference proteome</keyword>